<proteinExistence type="predicted"/>
<keyword evidence="2" id="KW-1185">Reference proteome</keyword>
<dbReference type="EMBL" id="CAJJDM010000063">
    <property type="protein sequence ID" value="CAD8079902.1"/>
    <property type="molecule type" value="Genomic_DNA"/>
</dbReference>
<evidence type="ECO:0000313" key="2">
    <source>
        <dbReference type="Proteomes" id="UP000688137"/>
    </source>
</evidence>
<gene>
    <name evidence="1" type="ORF">PPRIM_AZ9-3.1.T0620259</name>
</gene>
<name>A0A8S1ML56_PARPR</name>
<protein>
    <submittedName>
        <fullName evidence="1">Uncharacterized protein</fullName>
    </submittedName>
</protein>
<dbReference type="AlphaFoldDB" id="A0A8S1ML56"/>
<comment type="caution">
    <text evidence="1">The sequence shown here is derived from an EMBL/GenBank/DDBJ whole genome shotgun (WGS) entry which is preliminary data.</text>
</comment>
<reference evidence="1" key="1">
    <citation type="submission" date="2021-01" db="EMBL/GenBank/DDBJ databases">
        <authorList>
            <consortium name="Genoscope - CEA"/>
            <person name="William W."/>
        </authorList>
    </citation>
    <scope>NUCLEOTIDE SEQUENCE</scope>
</reference>
<evidence type="ECO:0000313" key="1">
    <source>
        <dbReference type="EMBL" id="CAD8079902.1"/>
    </source>
</evidence>
<sequence length="54" mass="6507">MKKVDVNTPFSNFLQRYQEEMKGRESQKKFLNQQYESDDVKKEKNTLLLLIRGI</sequence>
<dbReference type="Proteomes" id="UP000688137">
    <property type="component" value="Unassembled WGS sequence"/>
</dbReference>
<organism evidence="1 2">
    <name type="scientific">Paramecium primaurelia</name>
    <dbReference type="NCBI Taxonomy" id="5886"/>
    <lineage>
        <taxon>Eukaryota</taxon>
        <taxon>Sar</taxon>
        <taxon>Alveolata</taxon>
        <taxon>Ciliophora</taxon>
        <taxon>Intramacronucleata</taxon>
        <taxon>Oligohymenophorea</taxon>
        <taxon>Peniculida</taxon>
        <taxon>Parameciidae</taxon>
        <taxon>Paramecium</taxon>
    </lineage>
</organism>
<accession>A0A8S1ML56</accession>